<name>A0ABP5TS01_9ACTN</name>
<protein>
    <submittedName>
        <fullName evidence="2">VOC family protein</fullName>
    </submittedName>
</protein>
<dbReference type="SUPFAM" id="SSF54593">
    <property type="entry name" value="Glyoxalase/Bleomycin resistance protein/Dihydroxybiphenyl dioxygenase"/>
    <property type="match status" value="1"/>
</dbReference>
<dbReference type="Gene3D" id="3.10.180.10">
    <property type="entry name" value="2,3-Dihydroxybiphenyl 1,2-Dioxygenase, domain 1"/>
    <property type="match status" value="1"/>
</dbReference>
<dbReference type="PANTHER" id="PTHR34109">
    <property type="entry name" value="BNAUNNG04460D PROTEIN-RELATED"/>
    <property type="match status" value="1"/>
</dbReference>
<dbReference type="Proteomes" id="UP001501444">
    <property type="component" value="Unassembled WGS sequence"/>
</dbReference>
<dbReference type="EMBL" id="BAAARV010000040">
    <property type="protein sequence ID" value="GAA2357580.1"/>
    <property type="molecule type" value="Genomic_DNA"/>
</dbReference>
<feature type="domain" description="VOC" evidence="1">
    <location>
        <begin position="5"/>
        <end position="133"/>
    </location>
</feature>
<keyword evidence="3" id="KW-1185">Reference proteome</keyword>
<gene>
    <name evidence="2" type="ORF">GCM10010170_050960</name>
</gene>
<dbReference type="InterPro" id="IPR004360">
    <property type="entry name" value="Glyas_Fos-R_dOase_dom"/>
</dbReference>
<dbReference type="PROSITE" id="PS51819">
    <property type="entry name" value="VOC"/>
    <property type="match status" value="1"/>
</dbReference>
<reference evidence="3" key="1">
    <citation type="journal article" date="2019" name="Int. J. Syst. Evol. Microbiol.">
        <title>The Global Catalogue of Microorganisms (GCM) 10K type strain sequencing project: providing services to taxonomists for standard genome sequencing and annotation.</title>
        <authorList>
            <consortium name="The Broad Institute Genomics Platform"/>
            <consortium name="The Broad Institute Genome Sequencing Center for Infectious Disease"/>
            <person name="Wu L."/>
            <person name="Ma J."/>
        </authorList>
    </citation>
    <scope>NUCLEOTIDE SEQUENCE [LARGE SCALE GENOMIC DNA]</scope>
    <source>
        <strain evidence="3">JCM 3272</strain>
    </source>
</reference>
<evidence type="ECO:0000313" key="2">
    <source>
        <dbReference type="EMBL" id="GAA2357580.1"/>
    </source>
</evidence>
<sequence length="157" mass="16290">MSGEPPVRIALRVSDVSAATALYQSFGFAPVGTVPGADGGVAMAILRRGPLQLLVDALVGIPFADSVRERQTKSGPRGLGVVIGLEVGDVDEAAQRCRAAGCVISAGPVDAPWGERYVEFVDPYGYAWKFFRLNGSSDDGLHAVHDAWFGAGGAASS</sequence>
<accession>A0ABP5TS01</accession>
<dbReference type="InterPro" id="IPR037523">
    <property type="entry name" value="VOC_core"/>
</dbReference>
<dbReference type="InterPro" id="IPR029068">
    <property type="entry name" value="Glyas_Bleomycin-R_OHBP_Dase"/>
</dbReference>
<comment type="caution">
    <text evidence="2">The sequence shown here is derived from an EMBL/GenBank/DDBJ whole genome shotgun (WGS) entry which is preliminary data.</text>
</comment>
<dbReference type="Pfam" id="PF00903">
    <property type="entry name" value="Glyoxalase"/>
    <property type="match status" value="1"/>
</dbReference>
<evidence type="ECO:0000313" key="3">
    <source>
        <dbReference type="Proteomes" id="UP001501444"/>
    </source>
</evidence>
<dbReference type="RefSeq" id="WP_344615011.1">
    <property type="nucleotide sequence ID" value="NZ_BAAARV010000040.1"/>
</dbReference>
<proteinExistence type="predicted"/>
<organism evidence="2 3">
    <name type="scientific">Dactylosporangium salmoneum</name>
    <dbReference type="NCBI Taxonomy" id="53361"/>
    <lineage>
        <taxon>Bacteria</taxon>
        <taxon>Bacillati</taxon>
        <taxon>Actinomycetota</taxon>
        <taxon>Actinomycetes</taxon>
        <taxon>Micromonosporales</taxon>
        <taxon>Micromonosporaceae</taxon>
        <taxon>Dactylosporangium</taxon>
    </lineage>
</organism>
<evidence type="ECO:0000259" key="1">
    <source>
        <dbReference type="PROSITE" id="PS51819"/>
    </source>
</evidence>